<dbReference type="Proteomes" id="UP001500506">
    <property type="component" value="Unassembled WGS sequence"/>
</dbReference>
<accession>A0ABN2K8I0</accession>
<gene>
    <name evidence="2" type="ORF">GCM10009747_04920</name>
</gene>
<keyword evidence="3" id="KW-1185">Reference proteome</keyword>
<evidence type="ECO:0000313" key="2">
    <source>
        <dbReference type="EMBL" id="GAA1750580.1"/>
    </source>
</evidence>
<organism evidence="2 3">
    <name type="scientific">Agromyces humatus</name>
    <dbReference type="NCBI Taxonomy" id="279573"/>
    <lineage>
        <taxon>Bacteria</taxon>
        <taxon>Bacillati</taxon>
        <taxon>Actinomycetota</taxon>
        <taxon>Actinomycetes</taxon>
        <taxon>Micrococcales</taxon>
        <taxon>Microbacteriaceae</taxon>
        <taxon>Agromyces</taxon>
    </lineage>
</organism>
<evidence type="ECO:0000313" key="3">
    <source>
        <dbReference type="Proteomes" id="UP001500506"/>
    </source>
</evidence>
<dbReference type="EMBL" id="BAAANH010000001">
    <property type="protein sequence ID" value="GAA1750580.1"/>
    <property type="molecule type" value="Genomic_DNA"/>
</dbReference>
<protein>
    <recommendedName>
        <fullName evidence="4">Helicase</fullName>
    </recommendedName>
</protein>
<reference evidence="2 3" key="1">
    <citation type="journal article" date="2019" name="Int. J. Syst. Evol. Microbiol.">
        <title>The Global Catalogue of Microorganisms (GCM) 10K type strain sequencing project: providing services to taxonomists for standard genome sequencing and annotation.</title>
        <authorList>
            <consortium name="The Broad Institute Genomics Platform"/>
            <consortium name="The Broad Institute Genome Sequencing Center for Infectious Disease"/>
            <person name="Wu L."/>
            <person name="Ma J."/>
        </authorList>
    </citation>
    <scope>NUCLEOTIDE SEQUENCE [LARGE SCALE GENOMIC DNA]</scope>
    <source>
        <strain evidence="2 3">JCM 14319</strain>
    </source>
</reference>
<proteinExistence type="predicted"/>
<dbReference type="NCBIfam" id="TIGR03816">
    <property type="entry name" value="tadE_like_DECH"/>
    <property type="match status" value="1"/>
</dbReference>
<name>A0ABN2K8I0_9MICO</name>
<dbReference type="RefSeq" id="WP_232496925.1">
    <property type="nucleotide sequence ID" value="NZ_BAAANH010000001.1"/>
</dbReference>
<feature type="transmembrane region" description="Helical" evidence="1">
    <location>
        <begin position="30"/>
        <end position="50"/>
    </location>
</feature>
<dbReference type="InterPro" id="IPR021202">
    <property type="entry name" value="Rv3654c-like"/>
</dbReference>
<keyword evidence="1" id="KW-0472">Membrane</keyword>
<evidence type="ECO:0008006" key="4">
    <source>
        <dbReference type="Google" id="ProtNLM"/>
    </source>
</evidence>
<comment type="caution">
    <text evidence="2">The sequence shown here is derived from an EMBL/GenBank/DDBJ whole genome shotgun (WGS) entry which is preliminary data.</text>
</comment>
<keyword evidence="1" id="KW-1133">Transmembrane helix</keyword>
<keyword evidence="1" id="KW-0812">Transmembrane</keyword>
<sequence length="136" mass="13387">MRRPAGRCRLAWRDRASAWRRRAIGDDSGAATVVALGLVGAIVALAALLAPTLGVLVATQRVANAADAAALAAADATSGAVPGVPCDLAASVAARNGATLTGCEVDGPVASVTAQSTIFGFAVVARARAGPPGWEG</sequence>
<evidence type="ECO:0000256" key="1">
    <source>
        <dbReference type="SAM" id="Phobius"/>
    </source>
</evidence>